<dbReference type="AlphaFoldDB" id="A0A1H9QJJ9"/>
<dbReference type="PROSITE" id="PS51733">
    <property type="entry name" value="BPL_LPL_CATALYTIC"/>
    <property type="match status" value="1"/>
</dbReference>
<evidence type="ECO:0000259" key="5">
    <source>
        <dbReference type="PROSITE" id="PS51733"/>
    </source>
</evidence>
<dbReference type="PANTHER" id="PTHR12835">
    <property type="entry name" value="BIOTIN PROTEIN LIGASE"/>
    <property type="match status" value="1"/>
</dbReference>
<dbReference type="InterPro" id="IPR004408">
    <property type="entry name" value="Biotin_CoA_COase_ligase"/>
</dbReference>
<keyword evidence="1 6" id="KW-0436">Ligase</keyword>
<protein>
    <recommendedName>
        <fullName evidence="3">biotin--[biotin carboxyl-carrier protein] ligase</fullName>
        <ecNumber evidence="3">6.3.4.15</ecNumber>
    </recommendedName>
</protein>
<dbReference type="GO" id="GO:0004077">
    <property type="term" value="F:biotin--[biotin carboxyl-carrier protein] ligase activity"/>
    <property type="evidence" value="ECO:0007669"/>
    <property type="project" value="UniProtKB-EC"/>
</dbReference>
<dbReference type="Gene3D" id="3.30.930.10">
    <property type="entry name" value="Bira Bifunctional Protein, Domain 2"/>
    <property type="match status" value="1"/>
</dbReference>
<proteinExistence type="predicted"/>
<dbReference type="CDD" id="cd16442">
    <property type="entry name" value="BPL"/>
    <property type="match status" value="1"/>
</dbReference>
<keyword evidence="7" id="KW-1185">Reference proteome</keyword>
<dbReference type="EC" id="6.3.4.15" evidence="3"/>
<keyword evidence="2" id="KW-0092">Biotin</keyword>
<dbReference type="InterPro" id="IPR003142">
    <property type="entry name" value="BPL_C"/>
</dbReference>
<evidence type="ECO:0000256" key="1">
    <source>
        <dbReference type="ARBA" id="ARBA00022598"/>
    </source>
</evidence>
<evidence type="ECO:0000256" key="2">
    <source>
        <dbReference type="ARBA" id="ARBA00023267"/>
    </source>
</evidence>
<feature type="compositionally biased region" description="Basic residues" evidence="4">
    <location>
        <begin position="293"/>
        <end position="302"/>
    </location>
</feature>
<dbReference type="SUPFAM" id="SSF55681">
    <property type="entry name" value="Class II aaRS and biotin synthetases"/>
    <property type="match status" value="1"/>
</dbReference>
<dbReference type="InterPro" id="IPR004143">
    <property type="entry name" value="BPL_LPL_catalytic"/>
</dbReference>
<dbReference type="Proteomes" id="UP000198929">
    <property type="component" value="Unassembled WGS sequence"/>
</dbReference>
<dbReference type="Pfam" id="PF02237">
    <property type="entry name" value="BPL_C"/>
    <property type="match status" value="1"/>
</dbReference>
<evidence type="ECO:0000256" key="3">
    <source>
        <dbReference type="ARBA" id="ARBA00024227"/>
    </source>
</evidence>
<gene>
    <name evidence="6" type="ORF">SAMN05661109_00559</name>
</gene>
<evidence type="ECO:0000256" key="4">
    <source>
        <dbReference type="SAM" id="MobiDB-lite"/>
    </source>
</evidence>
<evidence type="ECO:0000313" key="7">
    <source>
        <dbReference type="Proteomes" id="UP000198929"/>
    </source>
</evidence>
<dbReference type="Pfam" id="PF03099">
    <property type="entry name" value="BPL_LplA_LipB"/>
    <property type="match status" value="1"/>
</dbReference>
<dbReference type="EMBL" id="FOGQ01000002">
    <property type="protein sequence ID" value="SER60375.1"/>
    <property type="molecule type" value="Genomic_DNA"/>
</dbReference>
<feature type="domain" description="BPL/LPL catalytic" evidence="5">
    <location>
        <begin position="25"/>
        <end position="224"/>
    </location>
</feature>
<dbReference type="PANTHER" id="PTHR12835:SF5">
    <property type="entry name" value="BIOTIN--PROTEIN LIGASE"/>
    <property type="match status" value="1"/>
</dbReference>
<name>A0A1H9QJJ9_9CORY</name>
<feature type="region of interest" description="Disordered" evidence="4">
    <location>
        <begin position="283"/>
        <end position="302"/>
    </location>
</feature>
<dbReference type="Gene3D" id="2.30.30.100">
    <property type="match status" value="1"/>
</dbReference>
<sequence length="302" mass="31974">MQVKVVFPVELNFVVPRAYSVTMTLLDIGQLRRNVTGYKTIQYVTTTGSTNADLLKSGEPGAVLIAGTQTAGRGRLGRQWASPEGSSIALSVLIDDPPVERLGLLPLAMGLAATDTIEGTHLKWPNDVLVGDKKLAGILAQADFSGEAREASAAEAGAGSATAPRVVIGIGINVNLTGDQLPVPHATSLTLAGFHEQASDPTAMVEKLLVAFERRQAQWKAGDMQLLDDYRKACVTIGQDVRLETPAGQVKGRADGVTDRGEIIVEGTAYSAGDVTHLRAQLRPHSGAAKSLNPKRAHTRRT</sequence>
<dbReference type="GO" id="GO:0005737">
    <property type="term" value="C:cytoplasm"/>
    <property type="evidence" value="ECO:0007669"/>
    <property type="project" value="TreeGrafter"/>
</dbReference>
<evidence type="ECO:0000313" key="6">
    <source>
        <dbReference type="EMBL" id="SER60375.1"/>
    </source>
</evidence>
<reference evidence="7" key="1">
    <citation type="submission" date="2016-10" db="EMBL/GenBank/DDBJ databases">
        <authorList>
            <person name="Varghese N."/>
            <person name="Submissions S."/>
        </authorList>
    </citation>
    <scope>NUCLEOTIDE SEQUENCE [LARGE SCALE GENOMIC DNA]</scope>
    <source>
        <strain evidence="7">DSM 20524</strain>
    </source>
</reference>
<dbReference type="STRING" id="1121357.SAMN05661109_00559"/>
<dbReference type="NCBIfam" id="TIGR00121">
    <property type="entry name" value="birA_ligase"/>
    <property type="match status" value="1"/>
</dbReference>
<organism evidence="6 7">
    <name type="scientific">Corynebacterium cystitidis DSM 20524</name>
    <dbReference type="NCBI Taxonomy" id="1121357"/>
    <lineage>
        <taxon>Bacteria</taxon>
        <taxon>Bacillati</taxon>
        <taxon>Actinomycetota</taxon>
        <taxon>Actinomycetes</taxon>
        <taxon>Mycobacteriales</taxon>
        <taxon>Corynebacteriaceae</taxon>
        <taxon>Corynebacterium</taxon>
    </lineage>
</organism>
<dbReference type="InterPro" id="IPR045864">
    <property type="entry name" value="aa-tRNA-synth_II/BPL/LPL"/>
</dbReference>
<accession>A0A1H9QJJ9</accession>